<proteinExistence type="predicted"/>
<sequence length="256" mass="28304">MHALRDLQQDMADYAFGLAERVPAAIVGGEIAAEKRLALYRNNTRLGLTQALREVYPVVERLVGEQFFNYLARFFIEAHPPAQAALLHYGEALADFLTDFPPTHGLDYLADVARLEWYWHGAYHAADAALLDARGLAAVPASLYPALRLRFHPSLRLLASPYPVFAIWQANLPDADAATPISLAEGASHVVVHRNGFEVNASEIERGEFRLLSALAAGLTLSQAMDRPSGETTAPPLDLYLPRWLRMGLLTGFFIR</sequence>
<comment type="caution">
    <text evidence="2">The sequence shown here is derived from an EMBL/GenBank/DDBJ whole genome shotgun (WGS) entry which is preliminary data.</text>
</comment>
<dbReference type="Pfam" id="PF09836">
    <property type="entry name" value="DUF2063"/>
    <property type="match status" value="1"/>
</dbReference>
<dbReference type="Proteomes" id="UP000077628">
    <property type="component" value="Unassembled WGS sequence"/>
</dbReference>
<keyword evidence="3" id="KW-1185">Reference proteome</keyword>
<gene>
    <name evidence="2" type="ORF">A1355_01040</name>
</gene>
<dbReference type="OrthoDB" id="4146344at2"/>
<reference evidence="3" key="1">
    <citation type="submission" date="2016-03" db="EMBL/GenBank/DDBJ databases">
        <authorList>
            <person name="Heylen K."/>
            <person name="De Vos P."/>
            <person name="Vekeman B."/>
        </authorList>
    </citation>
    <scope>NUCLEOTIDE SEQUENCE [LARGE SCALE GENOMIC DNA]</scope>
    <source>
        <strain evidence="3">R-45383</strain>
    </source>
</reference>
<evidence type="ECO:0000259" key="1">
    <source>
        <dbReference type="Pfam" id="PF09836"/>
    </source>
</evidence>
<dbReference type="STRING" id="702114.A1355_01040"/>
<evidence type="ECO:0000313" key="3">
    <source>
        <dbReference type="Proteomes" id="UP000077628"/>
    </source>
</evidence>
<feature type="domain" description="Putative DNA-binding" evidence="1">
    <location>
        <begin position="7"/>
        <end position="97"/>
    </location>
</feature>
<dbReference type="InterPro" id="IPR044922">
    <property type="entry name" value="DUF2063_N_sf"/>
</dbReference>
<dbReference type="AlphaFoldDB" id="A0A177N2C8"/>
<dbReference type="InterPro" id="IPR018640">
    <property type="entry name" value="DUF2063"/>
</dbReference>
<accession>A0A177N2C8</accession>
<dbReference type="Gene3D" id="1.10.150.690">
    <property type="entry name" value="DUF2063"/>
    <property type="match status" value="1"/>
</dbReference>
<dbReference type="EMBL" id="LUUK01000224">
    <property type="protein sequence ID" value="OAI12035.1"/>
    <property type="molecule type" value="Genomic_DNA"/>
</dbReference>
<protein>
    <recommendedName>
        <fullName evidence="1">Putative DNA-binding domain-containing protein</fullName>
    </recommendedName>
</protein>
<evidence type="ECO:0000313" key="2">
    <source>
        <dbReference type="EMBL" id="OAI12035.1"/>
    </source>
</evidence>
<dbReference type="RefSeq" id="WP_064031500.1">
    <property type="nucleotide sequence ID" value="NZ_LUUK01000224.1"/>
</dbReference>
<organism evidence="2 3">
    <name type="scientific">Methylomonas koyamae</name>
    <dbReference type="NCBI Taxonomy" id="702114"/>
    <lineage>
        <taxon>Bacteria</taxon>
        <taxon>Pseudomonadati</taxon>
        <taxon>Pseudomonadota</taxon>
        <taxon>Gammaproteobacteria</taxon>
        <taxon>Methylococcales</taxon>
        <taxon>Methylococcaceae</taxon>
        <taxon>Methylomonas</taxon>
    </lineage>
</organism>
<name>A0A177N2C8_9GAMM</name>